<dbReference type="RefSeq" id="WP_377941380.1">
    <property type="nucleotide sequence ID" value="NZ_JBHUCX010000013.1"/>
</dbReference>
<sequence length="252" mass="27791">MKKKFLSMLSVLPMLALPSIAQAAPLPTQTWSGTAAAFQTISFQNDPGWDEYNNPWNDPAMPPNSYTLYANSHSDWKVVANQATCATNGCAVEAYESAQYNYNNTSGEQEISDITHMVSHFNETMPTGNLSTNGFDAEAAYDIWLDNYGIEVMIWVDNQGQTPAGSVIGTADLTGKKSTVYKSGNTYSFVLNKNETHGEVNILAALDWLTSNNYIATSSYMTQFNFGWEICSTDGKTDTFTMHGLNLRQGFK</sequence>
<dbReference type="Proteomes" id="UP001597079">
    <property type="component" value="Unassembled WGS sequence"/>
</dbReference>
<feature type="signal peptide" evidence="2">
    <location>
        <begin position="1"/>
        <end position="23"/>
    </location>
</feature>
<evidence type="ECO:0000313" key="4">
    <source>
        <dbReference type="Proteomes" id="UP001597079"/>
    </source>
</evidence>
<proteinExistence type="inferred from homology"/>
<evidence type="ECO:0000256" key="1">
    <source>
        <dbReference type="ARBA" id="ARBA00005519"/>
    </source>
</evidence>
<evidence type="ECO:0008006" key="5">
    <source>
        <dbReference type="Google" id="ProtNLM"/>
    </source>
</evidence>
<dbReference type="InterPro" id="IPR002594">
    <property type="entry name" value="GH12"/>
</dbReference>
<reference evidence="4" key="1">
    <citation type="journal article" date="2019" name="Int. J. Syst. Evol. Microbiol.">
        <title>The Global Catalogue of Microorganisms (GCM) 10K type strain sequencing project: providing services to taxonomists for standard genome sequencing and annotation.</title>
        <authorList>
            <consortium name="The Broad Institute Genomics Platform"/>
            <consortium name="The Broad Institute Genome Sequencing Center for Infectious Disease"/>
            <person name="Wu L."/>
            <person name="Ma J."/>
        </authorList>
    </citation>
    <scope>NUCLEOTIDE SEQUENCE [LARGE SCALE GENOMIC DNA]</scope>
    <source>
        <strain evidence="4">CGMCC 1.12286</strain>
    </source>
</reference>
<accession>A0ABW4JD13</accession>
<protein>
    <recommendedName>
        <fullName evidence="5">Glycosyl hydrolase family 12</fullName>
    </recommendedName>
</protein>
<name>A0ABW4JD13_9BACL</name>
<evidence type="ECO:0000256" key="2">
    <source>
        <dbReference type="SAM" id="SignalP"/>
    </source>
</evidence>
<feature type="chain" id="PRO_5046519146" description="Glycosyl hydrolase family 12" evidence="2">
    <location>
        <begin position="24"/>
        <end position="252"/>
    </location>
</feature>
<comment type="similarity">
    <text evidence="1">Belongs to the glycosyl hydrolase 12 (cellulase H) family.</text>
</comment>
<evidence type="ECO:0000313" key="3">
    <source>
        <dbReference type="EMBL" id="MFD1673830.1"/>
    </source>
</evidence>
<gene>
    <name evidence="3" type="ORF">ACFSB2_03790</name>
</gene>
<keyword evidence="4" id="KW-1185">Reference proteome</keyword>
<keyword evidence="2" id="KW-0732">Signal</keyword>
<dbReference type="PANTHER" id="PTHR34002:SF9">
    <property type="entry name" value="XYLOGLUCAN-SPECIFIC ENDO-BETA-1,4-GLUCANASE A"/>
    <property type="match status" value="1"/>
</dbReference>
<dbReference type="EMBL" id="JBHUCX010000013">
    <property type="protein sequence ID" value="MFD1673830.1"/>
    <property type="molecule type" value="Genomic_DNA"/>
</dbReference>
<dbReference type="InterPro" id="IPR013320">
    <property type="entry name" value="ConA-like_dom_sf"/>
</dbReference>
<dbReference type="Gene3D" id="2.60.120.180">
    <property type="match status" value="1"/>
</dbReference>
<dbReference type="SUPFAM" id="SSF49899">
    <property type="entry name" value="Concanavalin A-like lectins/glucanases"/>
    <property type="match status" value="1"/>
</dbReference>
<comment type="caution">
    <text evidence="3">The sequence shown here is derived from an EMBL/GenBank/DDBJ whole genome shotgun (WGS) entry which is preliminary data.</text>
</comment>
<dbReference type="PANTHER" id="PTHR34002">
    <property type="entry name" value="BLR1656 PROTEIN"/>
    <property type="match status" value="1"/>
</dbReference>
<dbReference type="InterPro" id="IPR013319">
    <property type="entry name" value="GH11/12"/>
</dbReference>
<organism evidence="3 4">
    <name type="scientific">Alicyclobacillus fodiniaquatilis</name>
    <dbReference type="NCBI Taxonomy" id="1661150"/>
    <lineage>
        <taxon>Bacteria</taxon>
        <taxon>Bacillati</taxon>
        <taxon>Bacillota</taxon>
        <taxon>Bacilli</taxon>
        <taxon>Bacillales</taxon>
        <taxon>Alicyclobacillaceae</taxon>
        <taxon>Alicyclobacillus</taxon>
    </lineage>
</organism>